<dbReference type="Gene3D" id="2.120.10.30">
    <property type="entry name" value="TolB, C-terminal domain"/>
    <property type="match status" value="2"/>
</dbReference>
<dbReference type="Pfam" id="PF01436">
    <property type="entry name" value="NHL"/>
    <property type="match status" value="1"/>
</dbReference>
<name>A0A2R5ELZ4_9BACL</name>
<keyword evidence="3 10" id="KW-0732">Signal</keyword>
<dbReference type="PROSITE" id="PS51125">
    <property type="entry name" value="NHL"/>
    <property type="match status" value="1"/>
</dbReference>
<evidence type="ECO:0000256" key="2">
    <source>
        <dbReference type="ARBA" id="ARBA00022692"/>
    </source>
</evidence>
<feature type="transmembrane region" description="Helical" evidence="9">
    <location>
        <begin position="611"/>
        <end position="630"/>
    </location>
</feature>
<keyword evidence="5 9" id="KW-1133">Transmembrane helix</keyword>
<gene>
    <name evidence="12" type="ORF">PAT3040_02133</name>
</gene>
<feature type="transmembrane region" description="Helical" evidence="9">
    <location>
        <begin position="447"/>
        <end position="465"/>
    </location>
</feature>
<dbReference type="PANTHER" id="PTHR10680">
    <property type="entry name" value="PEPTIDYL-GLYCINE ALPHA-AMIDATING MONOOXYGENASE"/>
    <property type="match status" value="1"/>
</dbReference>
<accession>A0A2R5ELZ4</accession>
<dbReference type="CDD" id="cd05819">
    <property type="entry name" value="NHL"/>
    <property type="match status" value="1"/>
</dbReference>
<evidence type="ECO:0000256" key="4">
    <source>
        <dbReference type="ARBA" id="ARBA00022737"/>
    </source>
</evidence>
<dbReference type="EMBL" id="BDQX01000098">
    <property type="protein sequence ID" value="GBG07577.1"/>
    <property type="molecule type" value="Genomic_DNA"/>
</dbReference>
<evidence type="ECO:0000256" key="10">
    <source>
        <dbReference type="SAM" id="SignalP"/>
    </source>
</evidence>
<keyword evidence="6 9" id="KW-0472">Membrane</keyword>
<evidence type="ECO:0000259" key="11">
    <source>
        <dbReference type="Pfam" id="PF04893"/>
    </source>
</evidence>
<keyword evidence="4" id="KW-0677">Repeat</keyword>
<dbReference type="Pfam" id="PF04893">
    <property type="entry name" value="Yip1"/>
    <property type="match status" value="1"/>
</dbReference>
<evidence type="ECO:0000256" key="3">
    <source>
        <dbReference type="ARBA" id="ARBA00022729"/>
    </source>
</evidence>
<feature type="transmembrane region" description="Helical" evidence="9">
    <location>
        <begin position="651"/>
        <end position="672"/>
    </location>
</feature>
<feature type="signal peptide" evidence="10">
    <location>
        <begin position="1"/>
        <end position="24"/>
    </location>
</feature>
<keyword evidence="13" id="KW-1185">Reference proteome</keyword>
<protein>
    <recommendedName>
        <fullName evidence="11">Yip1 domain-containing protein</fullName>
    </recommendedName>
</protein>
<feature type="transmembrane region" description="Helical" evidence="9">
    <location>
        <begin position="550"/>
        <end position="568"/>
    </location>
</feature>
<comment type="caution">
    <text evidence="12">The sequence shown here is derived from an EMBL/GenBank/DDBJ whole genome shotgun (WGS) entry which is preliminary data.</text>
</comment>
<feature type="repeat" description="NHL" evidence="8">
    <location>
        <begin position="111"/>
        <end position="141"/>
    </location>
</feature>
<keyword evidence="7" id="KW-0325">Glycoprotein</keyword>
<evidence type="ECO:0000313" key="13">
    <source>
        <dbReference type="Proteomes" id="UP000245202"/>
    </source>
</evidence>
<evidence type="ECO:0000313" key="12">
    <source>
        <dbReference type="EMBL" id="GBG07577.1"/>
    </source>
</evidence>
<dbReference type="InterPro" id="IPR011042">
    <property type="entry name" value="6-blade_b-propeller_TolB-like"/>
</dbReference>
<feature type="transmembrane region" description="Helical" evidence="9">
    <location>
        <begin position="509"/>
        <end position="530"/>
    </location>
</feature>
<dbReference type="SUPFAM" id="SSF101898">
    <property type="entry name" value="NHL repeat"/>
    <property type="match status" value="1"/>
</dbReference>
<comment type="subcellular location">
    <subcellularLocation>
        <location evidence="1">Membrane</location>
        <topology evidence="1">Multi-pass membrane protein</topology>
    </subcellularLocation>
</comment>
<dbReference type="InterPro" id="IPR006977">
    <property type="entry name" value="Yip1_dom"/>
</dbReference>
<dbReference type="AlphaFoldDB" id="A0A2R5ELZ4"/>
<evidence type="ECO:0000256" key="9">
    <source>
        <dbReference type="SAM" id="Phobius"/>
    </source>
</evidence>
<evidence type="ECO:0000256" key="5">
    <source>
        <dbReference type="ARBA" id="ARBA00022989"/>
    </source>
</evidence>
<evidence type="ECO:0000256" key="6">
    <source>
        <dbReference type="ARBA" id="ARBA00023136"/>
    </source>
</evidence>
<organism evidence="12 13">
    <name type="scientific">Paenibacillus agaridevorans</name>
    <dbReference type="NCBI Taxonomy" id="171404"/>
    <lineage>
        <taxon>Bacteria</taxon>
        <taxon>Bacillati</taxon>
        <taxon>Bacillota</taxon>
        <taxon>Bacilli</taxon>
        <taxon>Bacillales</taxon>
        <taxon>Paenibacillaceae</taxon>
        <taxon>Paenibacillus</taxon>
    </lineage>
</organism>
<keyword evidence="2 9" id="KW-0812">Transmembrane</keyword>
<evidence type="ECO:0000256" key="8">
    <source>
        <dbReference type="PROSITE-ProRule" id="PRU00504"/>
    </source>
</evidence>
<feature type="transmembrane region" description="Helical" evidence="9">
    <location>
        <begin position="580"/>
        <end position="605"/>
    </location>
</feature>
<reference evidence="12 13" key="1">
    <citation type="submission" date="2017-08" db="EMBL/GenBank/DDBJ databases">
        <title>Substantial Increase in Enzyme Production by Combined Drug-Resistance Mutations in Paenibacillus agaridevorans.</title>
        <authorList>
            <person name="Tanaka Y."/>
            <person name="Funane K."/>
            <person name="Hosaka T."/>
            <person name="Shiwa Y."/>
            <person name="Fujita N."/>
            <person name="Miyazaki T."/>
            <person name="Yoshikawa H."/>
            <person name="Murakami K."/>
            <person name="Kasahara K."/>
            <person name="Inaoka T."/>
            <person name="Hiraga Y."/>
            <person name="Ochi K."/>
        </authorList>
    </citation>
    <scope>NUCLEOTIDE SEQUENCE [LARGE SCALE GENOMIC DNA]</scope>
    <source>
        <strain evidence="12 13">T-3040</strain>
    </source>
</reference>
<evidence type="ECO:0000256" key="1">
    <source>
        <dbReference type="ARBA" id="ARBA00004141"/>
    </source>
</evidence>
<dbReference type="Proteomes" id="UP000245202">
    <property type="component" value="Unassembled WGS sequence"/>
</dbReference>
<feature type="chain" id="PRO_5015321601" description="Yip1 domain-containing protein" evidence="10">
    <location>
        <begin position="25"/>
        <end position="686"/>
    </location>
</feature>
<sequence>MAKYTRFIAVLLAAFFLFPGTSSAWQPYDTFFISHGTGGAGTRTFWMQDVYTVSHTAVGHGDQAMKQPADLFIAADDHLYIADKGNNRVIELNRDGEWVRAIGDAEGLGALKAPEGVFVRPSGDIYVADTGNQRIAVFDKGGTFVREYKKPEEGLMPASYFFVPVKVAVDDRGVMYIVSKGSYQGMVRMRGDSGEFTGFFGSNKTSGTWMDRLKRQIFTEEQLAREELKRPAEIGNVTIDQDGYIFATTTGVLNDQIRKLTAAGVNRFESLKSARFAASDQMVDVATDKRHFFYVLDRKENRYDAMISIYSPGGTQLFSFGKSRKVPQQRGVLSYPASIGIDSGNRLWVLDSDQSLAQAYDRTEFGDAVLTAAADYYIGDYEKSEANWNKVKSLNEIISLTYVGLGEVAQKQERTRDAMAYFKMSYDNQGYSEAFWTYRLEWIQQNFAYAAGVIVALWLLFRYGLRTLARNSTRRLPEPLVRVAAELKDAWYTLFHPYEGFYRIKGRKLSGFTMLLLLLLLVLAKMAALYWTGFIFRPVDLSRIRLWPELIGFLAPILAWVVANYLVSTVKDGEGRFRDVVQASLFAVVPYITLTMPILLLSNILVLEEGILYSSLHTVMWLWIGALFIISSQVIHNFDFVENIANSTITVVTIGILFLFISLTTGLSYNLYDFFYQLYKEVTVLA</sequence>
<feature type="domain" description="Yip1" evidence="11">
    <location>
        <begin position="491"/>
        <end position="660"/>
    </location>
</feature>
<dbReference type="GO" id="GO:0016020">
    <property type="term" value="C:membrane"/>
    <property type="evidence" value="ECO:0007669"/>
    <property type="project" value="UniProtKB-SubCell"/>
</dbReference>
<dbReference type="PANTHER" id="PTHR10680:SF14">
    <property type="entry name" value="PEPTIDYL-GLYCINE ALPHA-AMIDATING MONOOXYGENASE"/>
    <property type="match status" value="1"/>
</dbReference>
<dbReference type="RefSeq" id="WP_108992610.1">
    <property type="nucleotide sequence ID" value="NZ_BDQX01000098.1"/>
</dbReference>
<evidence type="ECO:0000256" key="7">
    <source>
        <dbReference type="ARBA" id="ARBA00023180"/>
    </source>
</evidence>
<proteinExistence type="predicted"/>
<dbReference type="InterPro" id="IPR001258">
    <property type="entry name" value="NHL_repeat"/>
</dbReference>